<name>V4PNA2_STUCH</name>
<dbReference type="InterPro" id="IPR036249">
    <property type="entry name" value="Thioredoxin-like_sf"/>
</dbReference>
<evidence type="ECO:0000313" key="9">
    <source>
        <dbReference type="Proteomes" id="UP000017822"/>
    </source>
</evidence>
<reference evidence="8 9" key="1">
    <citation type="submission" date="2013-07" db="EMBL/GenBank/DDBJ databases">
        <authorList>
            <person name="Schaap P.J."/>
            <person name="Mehboob F."/>
            <person name="Oosterkamp M.J."/>
            <person name="de Vos W.M."/>
            <person name="Stams A.J.M."/>
            <person name="Koehorst J.J."/>
        </authorList>
    </citation>
    <scope>NUCLEOTIDE SEQUENCE [LARGE SCALE GENOMIC DNA]</scope>
    <source>
        <strain evidence="8 9">AW-1</strain>
    </source>
</reference>
<dbReference type="PANTHER" id="PTHR45694:SF18">
    <property type="entry name" value="GLUTAREDOXIN-1-RELATED"/>
    <property type="match status" value="1"/>
</dbReference>
<evidence type="ECO:0000256" key="3">
    <source>
        <dbReference type="ARBA" id="ARBA00022982"/>
    </source>
</evidence>
<dbReference type="InterPro" id="IPR011900">
    <property type="entry name" value="GRX_bact"/>
</dbReference>
<dbReference type="RefSeq" id="WP_023446658.1">
    <property type="nucleotide sequence ID" value="NZ_AOFQ01000061.1"/>
</dbReference>
<feature type="domain" description="Glutaredoxin" evidence="7">
    <location>
        <begin position="4"/>
        <end position="64"/>
    </location>
</feature>
<comment type="function">
    <text evidence="6">Has a glutathione-disulfide oxidoreductase activity in the presence of NADPH and glutathione reductase. Reduces low molecular weight disulfides and proteins.</text>
</comment>
<dbReference type="AlphaFoldDB" id="V4PNA2"/>
<organism evidence="8 9">
    <name type="scientific">Stutzerimonas chloritidismutans AW-1</name>
    <dbReference type="NCBI Taxonomy" id="1263865"/>
    <lineage>
        <taxon>Bacteria</taxon>
        <taxon>Pseudomonadati</taxon>
        <taxon>Pseudomonadota</taxon>
        <taxon>Gammaproteobacteria</taxon>
        <taxon>Pseudomonadales</taxon>
        <taxon>Pseudomonadaceae</taxon>
        <taxon>Stutzerimonas</taxon>
    </lineage>
</organism>
<dbReference type="PROSITE" id="PS00195">
    <property type="entry name" value="GLUTAREDOXIN_1"/>
    <property type="match status" value="1"/>
</dbReference>
<dbReference type="EMBL" id="AOFQ01000061">
    <property type="protein sequence ID" value="ESQ97590.1"/>
    <property type="molecule type" value="Genomic_DNA"/>
</dbReference>
<gene>
    <name evidence="8" type="ORF">F753_20305</name>
</gene>
<dbReference type="PRINTS" id="PR00160">
    <property type="entry name" value="GLUTAREDOXIN"/>
</dbReference>
<keyword evidence="3 6" id="KW-0249">Electron transport</keyword>
<dbReference type="GO" id="GO:0015038">
    <property type="term" value="F:glutathione disulfide oxidoreductase activity"/>
    <property type="evidence" value="ECO:0007669"/>
    <property type="project" value="UniProtKB-UniRule"/>
</dbReference>
<keyword evidence="2 6" id="KW-0813">Transport</keyword>
<evidence type="ECO:0000259" key="7">
    <source>
        <dbReference type="Pfam" id="PF00462"/>
    </source>
</evidence>
<dbReference type="SUPFAM" id="SSF52833">
    <property type="entry name" value="Thioredoxin-like"/>
    <property type="match status" value="1"/>
</dbReference>
<dbReference type="Gene3D" id="3.40.30.10">
    <property type="entry name" value="Glutaredoxin"/>
    <property type="match status" value="1"/>
</dbReference>
<comment type="similarity">
    <text evidence="1 6">Belongs to the glutaredoxin family.</text>
</comment>
<evidence type="ECO:0000256" key="1">
    <source>
        <dbReference type="ARBA" id="ARBA00007787"/>
    </source>
</evidence>
<dbReference type="PATRIC" id="fig|1263865.4.peg.3911"/>
<dbReference type="InterPro" id="IPR011767">
    <property type="entry name" value="GLR_AS"/>
</dbReference>
<evidence type="ECO:0000256" key="5">
    <source>
        <dbReference type="ARBA" id="ARBA00023284"/>
    </source>
</evidence>
<dbReference type="NCBIfam" id="TIGR02181">
    <property type="entry name" value="GRX_bact"/>
    <property type="match status" value="1"/>
</dbReference>
<evidence type="ECO:0000256" key="4">
    <source>
        <dbReference type="ARBA" id="ARBA00023157"/>
    </source>
</evidence>
<dbReference type="Pfam" id="PF00462">
    <property type="entry name" value="Glutaredoxin"/>
    <property type="match status" value="1"/>
</dbReference>
<comment type="caution">
    <text evidence="8">The sequence shown here is derived from an EMBL/GenBank/DDBJ whole genome shotgun (WGS) entry which is preliminary data.</text>
</comment>
<keyword evidence="4" id="KW-1015">Disulfide bond</keyword>
<evidence type="ECO:0000313" key="8">
    <source>
        <dbReference type="EMBL" id="ESQ97590.1"/>
    </source>
</evidence>
<dbReference type="GO" id="GO:0005737">
    <property type="term" value="C:cytoplasm"/>
    <property type="evidence" value="ECO:0007669"/>
    <property type="project" value="TreeGrafter"/>
</dbReference>
<sequence length="86" mass="9701">MSRVILYTSQHCPFCKQAEHLLSQRDAGPLAKIRVDLDPAQLQQMIELTGRRTVPQIFIGERHIGGYDDLAKLDRSGELKTLLGNQ</sequence>
<dbReference type="GO" id="GO:0045454">
    <property type="term" value="P:cell redox homeostasis"/>
    <property type="evidence" value="ECO:0007669"/>
    <property type="project" value="InterPro"/>
</dbReference>
<dbReference type="GO" id="GO:0034599">
    <property type="term" value="P:cellular response to oxidative stress"/>
    <property type="evidence" value="ECO:0007669"/>
    <property type="project" value="TreeGrafter"/>
</dbReference>
<keyword evidence="5 6" id="KW-0676">Redox-active center</keyword>
<dbReference type="PANTHER" id="PTHR45694">
    <property type="entry name" value="GLUTAREDOXIN 2"/>
    <property type="match status" value="1"/>
</dbReference>
<proteinExistence type="inferred from homology"/>
<evidence type="ECO:0000256" key="2">
    <source>
        <dbReference type="ARBA" id="ARBA00022448"/>
    </source>
</evidence>
<dbReference type="InterPro" id="IPR002109">
    <property type="entry name" value="Glutaredoxin"/>
</dbReference>
<dbReference type="Proteomes" id="UP000017822">
    <property type="component" value="Unassembled WGS sequence"/>
</dbReference>
<protein>
    <recommendedName>
        <fullName evidence="6">Glutaredoxin</fullName>
    </recommendedName>
</protein>
<accession>V4PNA2</accession>
<evidence type="ECO:0000256" key="6">
    <source>
        <dbReference type="RuleBase" id="RU364065"/>
    </source>
</evidence>
<dbReference type="InterPro" id="IPR014025">
    <property type="entry name" value="Glutaredoxin_subgr"/>
</dbReference>
<dbReference type="PROSITE" id="PS51354">
    <property type="entry name" value="GLUTAREDOXIN_2"/>
    <property type="match status" value="1"/>
</dbReference>
<keyword evidence="6" id="KW-0963">Cytoplasm</keyword>